<evidence type="ECO:0000313" key="24">
    <source>
        <dbReference type="Proteomes" id="UP000321514"/>
    </source>
</evidence>
<dbReference type="Gene3D" id="3.90.78.10">
    <property type="entry name" value="UDP-N-acetylenolpyruvoylglucosamine reductase, C-terminal domain"/>
    <property type="match status" value="1"/>
</dbReference>
<keyword evidence="10 19" id="KW-0274">FAD</keyword>
<dbReference type="InterPro" id="IPR016167">
    <property type="entry name" value="FAD-bd_PCMH_sub1"/>
</dbReference>
<evidence type="ECO:0000313" key="23">
    <source>
        <dbReference type="Proteomes" id="UP000183760"/>
    </source>
</evidence>
<comment type="pathway">
    <text evidence="4 19">Cell wall biogenesis; peptidoglycan biosynthesis.</text>
</comment>
<sequence>MVEAGVKTALALWLERVPDCELKAGEPLAPLISVRVGGAAEALVRPRSGDALVEVLKLARDEGAPLSILGGGANTLVGDGGVPGVTVKLPGDLFPELIDVGPEGGLITLGAGAAIVKLVNVMRSQGLVGAEFLAGIPGTLGGAVAMNAGTKNGEAFRVIEAVEVATPDGVGWLTKAQVPHAYRHSELPAGGVVTRVRFRLPRGDVAASKVAMDADLGYRKRTQPLSQPNFGSVFTNPPGDHAGRLIELVGLKGHTLGRAQISTLHANWIVNLGGATARDVLGLITLMQTRVKEATGVDMKPEVKRVGVFLP</sequence>
<name>A0A511SYG1_MYXFU</name>
<evidence type="ECO:0000256" key="10">
    <source>
        <dbReference type="ARBA" id="ARBA00022827"/>
    </source>
</evidence>
<dbReference type="GO" id="GO:0008762">
    <property type="term" value="F:UDP-N-acetylmuramate dehydrogenase activity"/>
    <property type="evidence" value="ECO:0007669"/>
    <property type="project" value="UniProtKB-UniRule"/>
</dbReference>
<evidence type="ECO:0000256" key="6">
    <source>
        <dbReference type="ARBA" id="ARBA00015188"/>
    </source>
</evidence>
<evidence type="ECO:0000256" key="4">
    <source>
        <dbReference type="ARBA" id="ARBA00004752"/>
    </source>
</evidence>
<keyword evidence="23" id="KW-1185">Reference proteome</keyword>
<evidence type="ECO:0000256" key="19">
    <source>
        <dbReference type="HAMAP-Rule" id="MF_00037"/>
    </source>
</evidence>
<evidence type="ECO:0000256" key="12">
    <source>
        <dbReference type="ARBA" id="ARBA00022960"/>
    </source>
</evidence>
<evidence type="ECO:0000256" key="5">
    <source>
        <dbReference type="ARBA" id="ARBA00012518"/>
    </source>
</evidence>
<keyword evidence="7 19" id="KW-0963">Cytoplasm</keyword>
<dbReference type="GO" id="GO:0071555">
    <property type="term" value="P:cell wall organization"/>
    <property type="evidence" value="ECO:0007669"/>
    <property type="project" value="UniProtKB-KW"/>
</dbReference>
<reference evidence="22 23" key="1">
    <citation type="submission" date="2016-10" db="EMBL/GenBank/DDBJ databases">
        <authorList>
            <person name="Varghese N."/>
            <person name="Submissions S."/>
        </authorList>
    </citation>
    <scope>NUCLEOTIDE SEQUENCE [LARGE SCALE GENOMIC DNA]</scope>
    <source>
        <strain evidence="22 23">DSM 16525</strain>
    </source>
</reference>
<dbReference type="PANTHER" id="PTHR21071:SF4">
    <property type="entry name" value="UDP-N-ACETYLENOLPYRUVOYLGLUCOSAMINE REDUCTASE"/>
    <property type="match status" value="1"/>
</dbReference>
<reference evidence="21 24" key="2">
    <citation type="submission" date="2019-07" db="EMBL/GenBank/DDBJ databases">
        <title>Whole genome shotgun sequence of Myxococcus fulvus NBRC 100333.</title>
        <authorList>
            <person name="Hosoyama A."/>
            <person name="Uohara A."/>
            <person name="Ohji S."/>
            <person name="Ichikawa N."/>
        </authorList>
    </citation>
    <scope>NUCLEOTIDE SEQUENCE [LARGE SCALE GENOMIC DNA]</scope>
    <source>
        <strain evidence="21 24">NBRC 100333</strain>
    </source>
</reference>
<feature type="active site" evidence="19">
    <location>
        <position position="183"/>
    </location>
</feature>
<evidence type="ECO:0000256" key="15">
    <source>
        <dbReference type="ARBA" id="ARBA00023306"/>
    </source>
</evidence>
<dbReference type="InterPro" id="IPR006094">
    <property type="entry name" value="Oxid_FAD_bind_N"/>
</dbReference>
<evidence type="ECO:0000256" key="13">
    <source>
        <dbReference type="ARBA" id="ARBA00022984"/>
    </source>
</evidence>
<evidence type="ECO:0000256" key="8">
    <source>
        <dbReference type="ARBA" id="ARBA00022618"/>
    </source>
</evidence>
<evidence type="ECO:0000256" key="1">
    <source>
        <dbReference type="ARBA" id="ARBA00001974"/>
    </source>
</evidence>
<dbReference type="Pfam" id="PF01565">
    <property type="entry name" value="FAD_binding_4"/>
    <property type="match status" value="1"/>
</dbReference>
<evidence type="ECO:0000256" key="11">
    <source>
        <dbReference type="ARBA" id="ARBA00022857"/>
    </source>
</evidence>
<dbReference type="EMBL" id="FOIB01000002">
    <property type="protein sequence ID" value="SET43715.1"/>
    <property type="molecule type" value="Genomic_DNA"/>
</dbReference>
<comment type="similarity">
    <text evidence="19">Belongs to the MurB family.</text>
</comment>
<evidence type="ECO:0000256" key="16">
    <source>
        <dbReference type="ARBA" id="ARBA00023316"/>
    </source>
</evidence>
<keyword evidence="14 19" id="KW-0560">Oxidoreductase</keyword>
<evidence type="ECO:0000313" key="22">
    <source>
        <dbReference type="EMBL" id="SET43715.1"/>
    </source>
</evidence>
<dbReference type="RefSeq" id="WP_074950493.1">
    <property type="nucleotide sequence ID" value="NZ_BJXR01000016.1"/>
</dbReference>
<dbReference type="GO" id="GO:0005829">
    <property type="term" value="C:cytosol"/>
    <property type="evidence" value="ECO:0007669"/>
    <property type="project" value="TreeGrafter"/>
</dbReference>
<dbReference type="UniPathway" id="UPA00219"/>
<keyword evidence="13 19" id="KW-0573">Peptidoglycan synthesis</keyword>
<evidence type="ECO:0000256" key="7">
    <source>
        <dbReference type="ARBA" id="ARBA00022490"/>
    </source>
</evidence>
<evidence type="ECO:0000256" key="14">
    <source>
        <dbReference type="ARBA" id="ARBA00023002"/>
    </source>
</evidence>
<protein>
    <recommendedName>
        <fullName evidence="6 19">UDP-N-acetylenolpyruvoylglucosamine reductase</fullName>
        <ecNumber evidence="5 19">1.3.1.98</ecNumber>
    </recommendedName>
    <alternativeName>
        <fullName evidence="17 19">UDP-N-acetylmuramate dehydrogenase</fullName>
    </alternativeName>
</protein>
<dbReference type="SUPFAM" id="SSF56176">
    <property type="entry name" value="FAD-binding/transporter-associated domain-like"/>
    <property type="match status" value="1"/>
</dbReference>
<dbReference type="AlphaFoldDB" id="A0A511SYG1"/>
<gene>
    <name evidence="19" type="primary">murB</name>
    <name evidence="21" type="ORF">MFU01_16540</name>
    <name evidence="22" type="ORF">SAMN05443572_102272</name>
</gene>
<dbReference type="STRING" id="1334629.MFUL124B02_32640"/>
<dbReference type="Pfam" id="PF02873">
    <property type="entry name" value="MurB_C"/>
    <property type="match status" value="1"/>
</dbReference>
<dbReference type="InterPro" id="IPR011601">
    <property type="entry name" value="MurB_C"/>
</dbReference>
<dbReference type="Gene3D" id="3.30.43.10">
    <property type="entry name" value="Uridine Diphospho-n-acetylenolpyruvylglucosamine Reductase, domain 2"/>
    <property type="match status" value="1"/>
</dbReference>
<dbReference type="NCBIfam" id="TIGR00179">
    <property type="entry name" value="murB"/>
    <property type="match status" value="1"/>
</dbReference>
<keyword evidence="8 19" id="KW-0132">Cell division</keyword>
<evidence type="ECO:0000259" key="20">
    <source>
        <dbReference type="PROSITE" id="PS51387"/>
    </source>
</evidence>
<dbReference type="InterPro" id="IPR003170">
    <property type="entry name" value="MurB"/>
</dbReference>
<dbReference type="Proteomes" id="UP000183760">
    <property type="component" value="Unassembled WGS sequence"/>
</dbReference>
<evidence type="ECO:0000313" key="21">
    <source>
        <dbReference type="EMBL" id="GEN06617.1"/>
    </source>
</evidence>
<keyword evidence="16 19" id="KW-0961">Cell wall biogenesis/degradation</keyword>
<comment type="subcellular location">
    <subcellularLocation>
        <location evidence="3 19">Cytoplasm</location>
    </subcellularLocation>
</comment>
<feature type="domain" description="FAD-binding PCMH-type" evidence="20">
    <location>
        <begin position="36"/>
        <end position="203"/>
    </location>
</feature>
<dbReference type="InterPro" id="IPR016166">
    <property type="entry name" value="FAD-bd_PCMH"/>
</dbReference>
<proteinExistence type="inferred from homology"/>
<feature type="active site" evidence="19">
    <location>
        <position position="302"/>
    </location>
</feature>
<dbReference type="GO" id="GO:0009252">
    <property type="term" value="P:peptidoglycan biosynthetic process"/>
    <property type="evidence" value="ECO:0007669"/>
    <property type="project" value="UniProtKB-UniRule"/>
</dbReference>
<dbReference type="GO" id="GO:0051301">
    <property type="term" value="P:cell division"/>
    <property type="evidence" value="ECO:0007669"/>
    <property type="project" value="UniProtKB-KW"/>
</dbReference>
<dbReference type="GO" id="GO:0008360">
    <property type="term" value="P:regulation of cell shape"/>
    <property type="evidence" value="ECO:0007669"/>
    <property type="project" value="UniProtKB-KW"/>
</dbReference>
<comment type="caution">
    <text evidence="21">The sequence shown here is derived from an EMBL/GenBank/DDBJ whole genome shotgun (WGS) entry which is preliminary data.</text>
</comment>
<evidence type="ECO:0000256" key="17">
    <source>
        <dbReference type="ARBA" id="ARBA00031026"/>
    </source>
</evidence>
<dbReference type="OrthoDB" id="9804753at2"/>
<dbReference type="EMBL" id="BJXR01000016">
    <property type="protein sequence ID" value="GEN06617.1"/>
    <property type="molecule type" value="Genomic_DNA"/>
</dbReference>
<dbReference type="Proteomes" id="UP000321514">
    <property type="component" value="Unassembled WGS sequence"/>
</dbReference>
<dbReference type="EC" id="1.3.1.98" evidence="5 19"/>
<comment type="cofactor">
    <cofactor evidence="1 19">
        <name>FAD</name>
        <dbReference type="ChEBI" id="CHEBI:57692"/>
    </cofactor>
</comment>
<evidence type="ECO:0000256" key="3">
    <source>
        <dbReference type="ARBA" id="ARBA00004496"/>
    </source>
</evidence>
<evidence type="ECO:0000256" key="2">
    <source>
        <dbReference type="ARBA" id="ARBA00003921"/>
    </source>
</evidence>
<dbReference type="PROSITE" id="PS51387">
    <property type="entry name" value="FAD_PCMH"/>
    <property type="match status" value="1"/>
</dbReference>
<feature type="active site" description="Proton donor" evidence="19">
    <location>
        <position position="232"/>
    </location>
</feature>
<dbReference type="Gene3D" id="3.30.465.10">
    <property type="match status" value="1"/>
</dbReference>
<dbReference type="SUPFAM" id="SSF56194">
    <property type="entry name" value="Uridine diphospho-N-Acetylenolpyruvylglucosamine reductase, MurB, C-terminal domain"/>
    <property type="match status" value="1"/>
</dbReference>
<evidence type="ECO:0000256" key="18">
    <source>
        <dbReference type="ARBA" id="ARBA00048914"/>
    </source>
</evidence>
<dbReference type="PANTHER" id="PTHR21071">
    <property type="entry name" value="UDP-N-ACETYLENOLPYRUVOYLGLUCOSAMINE REDUCTASE"/>
    <property type="match status" value="1"/>
</dbReference>
<dbReference type="HAMAP" id="MF_00037">
    <property type="entry name" value="MurB"/>
    <property type="match status" value="1"/>
</dbReference>
<comment type="function">
    <text evidence="2 19">Cell wall formation.</text>
</comment>
<keyword evidence="9 19" id="KW-0285">Flavoprotein</keyword>
<organism evidence="21 24">
    <name type="scientific">Myxococcus fulvus</name>
    <dbReference type="NCBI Taxonomy" id="33"/>
    <lineage>
        <taxon>Bacteria</taxon>
        <taxon>Pseudomonadati</taxon>
        <taxon>Myxococcota</taxon>
        <taxon>Myxococcia</taxon>
        <taxon>Myxococcales</taxon>
        <taxon>Cystobacterineae</taxon>
        <taxon>Myxococcaceae</taxon>
        <taxon>Myxococcus</taxon>
    </lineage>
</organism>
<dbReference type="InterPro" id="IPR016169">
    <property type="entry name" value="FAD-bd_PCMH_sub2"/>
</dbReference>
<evidence type="ECO:0000256" key="9">
    <source>
        <dbReference type="ARBA" id="ARBA00022630"/>
    </source>
</evidence>
<dbReference type="InterPro" id="IPR036318">
    <property type="entry name" value="FAD-bd_PCMH-like_sf"/>
</dbReference>
<comment type="catalytic activity">
    <reaction evidence="18 19">
        <text>UDP-N-acetyl-alpha-D-muramate + NADP(+) = UDP-N-acetyl-3-O-(1-carboxyvinyl)-alpha-D-glucosamine + NADPH + H(+)</text>
        <dbReference type="Rhea" id="RHEA:12248"/>
        <dbReference type="ChEBI" id="CHEBI:15378"/>
        <dbReference type="ChEBI" id="CHEBI:57783"/>
        <dbReference type="ChEBI" id="CHEBI:58349"/>
        <dbReference type="ChEBI" id="CHEBI:68483"/>
        <dbReference type="ChEBI" id="CHEBI:70757"/>
        <dbReference type="EC" id="1.3.1.98"/>
    </reaction>
</comment>
<dbReference type="GO" id="GO:0071949">
    <property type="term" value="F:FAD binding"/>
    <property type="evidence" value="ECO:0007669"/>
    <property type="project" value="InterPro"/>
</dbReference>
<dbReference type="InterPro" id="IPR036635">
    <property type="entry name" value="MurB_C_sf"/>
</dbReference>
<accession>A0A511SYG1</accession>
<keyword evidence="15 19" id="KW-0131">Cell cycle</keyword>
<keyword evidence="12 19" id="KW-0133">Cell shape</keyword>
<keyword evidence="11 19" id="KW-0521">NADP</keyword>
<dbReference type="NCBIfam" id="NF010480">
    <property type="entry name" value="PRK13905.1"/>
    <property type="match status" value="1"/>
</dbReference>